<proteinExistence type="inferred from homology"/>
<feature type="region of interest" description="Disordered" evidence="8">
    <location>
        <begin position="217"/>
        <end position="250"/>
    </location>
</feature>
<dbReference type="GO" id="GO:0005525">
    <property type="term" value="F:GTP binding"/>
    <property type="evidence" value="ECO:0007669"/>
    <property type="project" value="UniProtKB-KW"/>
</dbReference>
<protein>
    <recommendedName>
        <fullName evidence="2">GTPase Der</fullName>
    </recommendedName>
    <alternativeName>
        <fullName evidence="7">GTP-binding protein EngA</fullName>
    </alternativeName>
</protein>
<feature type="compositionally biased region" description="Basic residues" evidence="8">
    <location>
        <begin position="227"/>
        <end position="239"/>
    </location>
</feature>
<dbReference type="PROSITE" id="PS51712">
    <property type="entry name" value="G_ENGA"/>
    <property type="match status" value="1"/>
</dbReference>
<evidence type="ECO:0000256" key="4">
    <source>
        <dbReference type="ARBA" id="ARBA00022737"/>
    </source>
</evidence>
<dbReference type="InterPro" id="IPR032859">
    <property type="entry name" value="KH_dom-like"/>
</dbReference>
<evidence type="ECO:0000256" key="2">
    <source>
        <dbReference type="ARBA" id="ARBA00020953"/>
    </source>
</evidence>
<dbReference type="Gene3D" id="3.30.300.20">
    <property type="match status" value="1"/>
</dbReference>
<dbReference type="InterPro" id="IPR015946">
    <property type="entry name" value="KH_dom-like_a/b"/>
</dbReference>
<dbReference type="GO" id="GO:0009507">
    <property type="term" value="C:chloroplast"/>
    <property type="evidence" value="ECO:0007669"/>
    <property type="project" value="EnsemblPlants"/>
</dbReference>
<evidence type="ECO:0000256" key="3">
    <source>
        <dbReference type="ARBA" id="ARBA00022517"/>
    </source>
</evidence>
<feature type="compositionally biased region" description="Acidic residues" evidence="8">
    <location>
        <begin position="174"/>
        <end position="183"/>
    </location>
</feature>
<evidence type="ECO:0000256" key="6">
    <source>
        <dbReference type="ARBA" id="ARBA00023134"/>
    </source>
</evidence>
<comment type="similarity">
    <text evidence="1">Belongs to the TRAFAC class TrmE-Era-EngA-EngB-Septin-like GTPase superfamily. EngA (Der) GTPase family.</text>
</comment>
<gene>
    <name evidence="10" type="ORF">CBR_g20109</name>
</gene>
<evidence type="ECO:0000256" key="5">
    <source>
        <dbReference type="ARBA" id="ARBA00022741"/>
    </source>
</evidence>
<dbReference type="Proteomes" id="UP000265515">
    <property type="component" value="Unassembled WGS sequence"/>
</dbReference>
<name>A0A388KZN6_CHABU</name>
<keyword evidence="5" id="KW-0547">Nucleotide-binding</keyword>
<dbReference type="InterPro" id="IPR027417">
    <property type="entry name" value="P-loop_NTPase"/>
</dbReference>
<dbReference type="PANTHER" id="PTHR43834:SF2">
    <property type="entry name" value="GTPASE DER"/>
    <property type="match status" value="1"/>
</dbReference>
<feature type="domain" description="EngA-type G" evidence="9">
    <location>
        <begin position="466"/>
        <end position="646"/>
    </location>
</feature>
<keyword evidence="6" id="KW-0342">GTP-binding</keyword>
<dbReference type="GO" id="GO:0042793">
    <property type="term" value="P:plastid transcription"/>
    <property type="evidence" value="ECO:0007669"/>
    <property type="project" value="EnsemblPlants"/>
</dbReference>
<dbReference type="NCBIfam" id="TIGR00231">
    <property type="entry name" value="small_GTP"/>
    <property type="match status" value="1"/>
</dbReference>
<dbReference type="STRING" id="69332.A0A388KZN6"/>
<dbReference type="GO" id="GO:0042254">
    <property type="term" value="P:ribosome biogenesis"/>
    <property type="evidence" value="ECO:0007669"/>
    <property type="project" value="UniProtKB-KW"/>
</dbReference>
<dbReference type="CDD" id="cd01895">
    <property type="entry name" value="EngA2"/>
    <property type="match status" value="1"/>
</dbReference>
<evidence type="ECO:0000256" key="1">
    <source>
        <dbReference type="ARBA" id="ARBA00008279"/>
    </source>
</evidence>
<dbReference type="EMBL" id="BFEA01000225">
    <property type="protein sequence ID" value="GBG75478.1"/>
    <property type="molecule type" value="Genomic_DNA"/>
</dbReference>
<keyword evidence="11" id="KW-1185">Reference proteome</keyword>
<evidence type="ECO:0000313" key="11">
    <source>
        <dbReference type="Proteomes" id="UP000265515"/>
    </source>
</evidence>
<evidence type="ECO:0000256" key="8">
    <source>
        <dbReference type="SAM" id="MobiDB-lite"/>
    </source>
</evidence>
<dbReference type="Pfam" id="PF14714">
    <property type="entry name" value="KH_dom-like"/>
    <property type="match status" value="1"/>
</dbReference>
<comment type="caution">
    <text evidence="10">The sequence shown here is derived from an EMBL/GenBank/DDBJ whole genome shotgun (WGS) entry which is preliminary data.</text>
</comment>
<sequence length="747" mass="81892">MLTSTCQLALARGVPPDTAATLSGSIVADSWRESGGAVCLCPHGRKAGSHVPWWLVASARLRLRLSRSHTGLYSSSSTGPFGRTKSLLWPSAKVGPVPNGPTLEKKRESSPLCCCTRCGDFEGPTRFQRCLYKTRCKSFDIDSQSRSRPLLPCRQVRASCSHQDDKVGSSLEMSDVEDEDEGDYDGVVLSSVDELDLEAQFTVEQHKRDLLRSFEEDDKEQIDDTRRRGRKGDRKGRSQQHRDEGGGGMQIPERLLPRVAIVGRPNVGKSALFNRIVGGNQAIVHNEPGVTRDRLYRRAFWGSHEFLVVDTGGIINTDVAEEGVAVGIKGGNDTLVAAVRDASRSGLPSMIEKHVAIAVEEAAAVIMVVDGQAGLIGSDIEIASWLRRKHPGKHVTLGVNKCESPTKGLLQCTEFWSLGWTPFPVSAITGSGTGDFLDDLCSGLVKQEILEGADAGQDSEDEDRPLGIAIVGRPNVGKSSIMNAILGEERTIVSAMSGTTRDAIDMEFTSTDGKSYRLIDTAGIRRRAAVATAKSRAEALSIQRAFRAVRRADVVALIIDAKEGVTEQDGRLANRIEQEGKACVIVMNKWDTVPDKNSNTINRYTDAVRLHLSQLDWAPIVYTSATSNQRIPRILEAADQVGAERCKRLTTATLNAITQEAYAFKQPPTMAGKKGRIYYCTQAAIRPPTFVFFVNDSQLFPDAYRKYMEKQLRANVGYHGTPIRLLWRSKRRDPDRIAARSRAAARS</sequence>
<reference evidence="10 11" key="1">
    <citation type="journal article" date="2018" name="Cell">
        <title>The Chara Genome: Secondary Complexity and Implications for Plant Terrestrialization.</title>
        <authorList>
            <person name="Nishiyama T."/>
            <person name="Sakayama H."/>
            <person name="Vries J.D."/>
            <person name="Buschmann H."/>
            <person name="Saint-Marcoux D."/>
            <person name="Ullrich K.K."/>
            <person name="Haas F.B."/>
            <person name="Vanderstraeten L."/>
            <person name="Becker D."/>
            <person name="Lang D."/>
            <person name="Vosolsobe S."/>
            <person name="Rombauts S."/>
            <person name="Wilhelmsson P.K.I."/>
            <person name="Janitza P."/>
            <person name="Kern R."/>
            <person name="Heyl A."/>
            <person name="Rumpler F."/>
            <person name="Villalobos L.I.A.C."/>
            <person name="Clay J.M."/>
            <person name="Skokan R."/>
            <person name="Toyoda A."/>
            <person name="Suzuki Y."/>
            <person name="Kagoshima H."/>
            <person name="Schijlen E."/>
            <person name="Tajeshwar N."/>
            <person name="Catarino B."/>
            <person name="Hetherington A.J."/>
            <person name="Saltykova A."/>
            <person name="Bonnot C."/>
            <person name="Breuninger H."/>
            <person name="Symeonidi A."/>
            <person name="Radhakrishnan G.V."/>
            <person name="Van Nieuwerburgh F."/>
            <person name="Deforce D."/>
            <person name="Chang C."/>
            <person name="Karol K.G."/>
            <person name="Hedrich R."/>
            <person name="Ulvskov P."/>
            <person name="Glockner G."/>
            <person name="Delwiche C.F."/>
            <person name="Petrasek J."/>
            <person name="Van de Peer Y."/>
            <person name="Friml J."/>
            <person name="Beilby M."/>
            <person name="Dolan L."/>
            <person name="Kohara Y."/>
            <person name="Sugano S."/>
            <person name="Fujiyama A."/>
            <person name="Delaux P.-M."/>
            <person name="Quint M."/>
            <person name="TheiBen G."/>
            <person name="Hagemann M."/>
            <person name="Harholt J."/>
            <person name="Dunand C."/>
            <person name="Zachgo S."/>
            <person name="Langdale J."/>
            <person name="Maumus F."/>
            <person name="Straeten D.V.D."/>
            <person name="Gould S.B."/>
            <person name="Rensing S.A."/>
        </authorList>
    </citation>
    <scope>NUCLEOTIDE SEQUENCE [LARGE SCALE GENOMIC DNA]</scope>
    <source>
        <strain evidence="10 11">S276</strain>
    </source>
</reference>
<keyword evidence="4" id="KW-0677">Repeat</keyword>
<dbReference type="FunFam" id="3.30.300.20:FF:000004">
    <property type="entry name" value="GTPase Der"/>
    <property type="match status" value="1"/>
</dbReference>
<dbReference type="Gramene" id="GBG75478">
    <property type="protein sequence ID" value="GBG75478"/>
    <property type="gene ID" value="CBR_g20109"/>
</dbReference>
<dbReference type="GO" id="GO:0003729">
    <property type="term" value="F:mRNA binding"/>
    <property type="evidence" value="ECO:0007669"/>
    <property type="project" value="EnsemblPlants"/>
</dbReference>
<dbReference type="PRINTS" id="PR00326">
    <property type="entry name" value="GTP1OBG"/>
</dbReference>
<feature type="region of interest" description="Disordered" evidence="8">
    <location>
        <begin position="164"/>
        <end position="183"/>
    </location>
</feature>
<dbReference type="InterPro" id="IPR031166">
    <property type="entry name" value="G_ENGA"/>
</dbReference>
<dbReference type="SUPFAM" id="SSF52540">
    <property type="entry name" value="P-loop containing nucleoside triphosphate hydrolases"/>
    <property type="match status" value="2"/>
</dbReference>
<dbReference type="AlphaFoldDB" id="A0A388KZN6"/>
<dbReference type="Gene3D" id="3.40.50.300">
    <property type="entry name" value="P-loop containing nucleotide triphosphate hydrolases"/>
    <property type="match status" value="2"/>
</dbReference>
<organism evidence="10 11">
    <name type="scientific">Chara braunii</name>
    <name type="common">Braun's stonewort</name>
    <dbReference type="NCBI Taxonomy" id="69332"/>
    <lineage>
        <taxon>Eukaryota</taxon>
        <taxon>Viridiplantae</taxon>
        <taxon>Streptophyta</taxon>
        <taxon>Charophyceae</taxon>
        <taxon>Charales</taxon>
        <taxon>Characeae</taxon>
        <taxon>Chara</taxon>
    </lineage>
</organism>
<dbReference type="FunFam" id="3.40.50.300:FF:000040">
    <property type="entry name" value="GTPase Der"/>
    <property type="match status" value="1"/>
</dbReference>
<dbReference type="HAMAP" id="MF_00195">
    <property type="entry name" value="GTPase_Der"/>
    <property type="match status" value="1"/>
</dbReference>
<dbReference type="OrthoDB" id="8954335at2759"/>
<evidence type="ECO:0000313" key="10">
    <source>
        <dbReference type="EMBL" id="GBG75478.1"/>
    </source>
</evidence>
<accession>A0A388KZN6</accession>
<dbReference type="InterPro" id="IPR016484">
    <property type="entry name" value="GTPase_Der"/>
</dbReference>
<dbReference type="FunFam" id="3.40.50.300:FF:001185">
    <property type="entry name" value="GTPase Der"/>
    <property type="match status" value="1"/>
</dbReference>
<evidence type="ECO:0000256" key="7">
    <source>
        <dbReference type="ARBA" id="ARBA00032345"/>
    </source>
</evidence>
<dbReference type="InterPro" id="IPR006073">
    <property type="entry name" value="GTP-bd"/>
</dbReference>
<dbReference type="Pfam" id="PF01926">
    <property type="entry name" value="MMR_HSR1"/>
    <property type="match status" value="2"/>
</dbReference>
<dbReference type="InterPro" id="IPR005225">
    <property type="entry name" value="Small_GTP-bd"/>
</dbReference>
<keyword evidence="3" id="KW-0690">Ribosome biogenesis</keyword>
<dbReference type="OMA" id="HISTHEV"/>
<dbReference type="PANTHER" id="PTHR43834">
    <property type="entry name" value="GTPASE DER"/>
    <property type="match status" value="1"/>
</dbReference>
<dbReference type="CDD" id="cd01894">
    <property type="entry name" value="EngA1"/>
    <property type="match status" value="1"/>
</dbReference>
<evidence type="ECO:0000259" key="9">
    <source>
        <dbReference type="PROSITE" id="PS51712"/>
    </source>
</evidence>
<dbReference type="NCBIfam" id="TIGR03594">
    <property type="entry name" value="GTPase_EngA"/>
    <property type="match status" value="1"/>
</dbReference>